<evidence type="ECO:0000313" key="1">
    <source>
        <dbReference type="EMBL" id="WAQ81462.1"/>
    </source>
</evidence>
<dbReference type="Proteomes" id="UP001164743">
    <property type="component" value="Chromosome 1A"/>
</dbReference>
<organism evidence="1 2">
    <name type="scientific">Puccinia triticina</name>
    <dbReference type="NCBI Taxonomy" id="208348"/>
    <lineage>
        <taxon>Eukaryota</taxon>
        <taxon>Fungi</taxon>
        <taxon>Dikarya</taxon>
        <taxon>Basidiomycota</taxon>
        <taxon>Pucciniomycotina</taxon>
        <taxon>Pucciniomycetes</taxon>
        <taxon>Pucciniales</taxon>
        <taxon>Pucciniaceae</taxon>
        <taxon>Puccinia</taxon>
    </lineage>
</organism>
<dbReference type="EMBL" id="CP110421">
    <property type="protein sequence ID" value="WAQ81462.1"/>
    <property type="molecule type" value="Genomic_DNA"/>
</dbReference>
<reference evidence="1" key="1">
    <citation type="submission" date="2022-10" db="EMBL/GenBank/DDBJ databases">
        <title>Puccinia triticina Genome sequencing and assembly.</title>
        <authorList>
            <person name="Li C."/>
        </authorList>
    </citation>
    <scope>NUCLEOTIDE SEQUENCE</scope>
    <source>
        <strain evidence="1">Pt15</strain>
    </source>
</reference>
<gene>
    <name evidence="1" type="ORF">PtA15_1A803</name>
</gene>
<accession>A0ABY7CF62</accession>
<proteinExistence type="predicted"/>
<evidence type="ECO:0000313" key="2">
    <source>
        <dbReference type="Proteomes" id="UP001164743"/>
    </source>
</evidence>
<keyword evidence="2" id="KW-1185">Reference proteome</keyword>
<dbReference type="GeneID" id="77806764"/>
<sequence length="125" mass="14472">MWLFDTFLKAKERLVFRPTFPRFADLPNLAPHLPNDFQYRLQNRSTFLVKLPLDHPIAFGSISDNHLPFLLQGVIHPPVAPFPQVWETNHNNSSALDIQTILEWSLISQVAVVQYLDLETFLNGY</sequence>
<protein>
    <submittedName>
        <fullName evidence="1">Uncharacterized protein</fullName>
    </submittedName>
</protein>
<name>A0ABY7CF62_9BASI</name>
<dbReference type="RefSeq" id="XP_053017017.1">
    <property type="nucleotide sequence ID" value="XM_053165869.1"/>
</dbReference>